<dbReference type="RefSeq" id="WP_120204645.1">
    <property type="nucleotide sequence ID" value="NZ_CP032514.1"/>
</dbReference>
<feature type="transmembrane region" description="Helical" evidence="8">
    <location>
        <begin position="95"/>
        <end position="122"/>
    </location>
</feature>
<dbReference type="Pfam" id="PF09335">
    <property type="entry name" value="VTT_dom"/>
    <property type="match status" value="1"/>
</dbReference>
<feature type="transmembrane region" description="Helical" evidence="8">
    <location>
        <begin position="63"/>
        <end position="83"/>
    </location>
</feature>
<evidence type="ECO:0000256" key="4">
    <source>
        <dbReference type="ARBA" id="ARBA00022692"/>
    </source>
</evidence>
<feature type="transmembrane region" description="Helical" evidence="8">
    <location>
        <begin position="128"/>
        <end position="146"/>
    </location>
</feature>
<comment type="subcellular location">
    <subcellularLocation>
        <location evidence="1">Cell membrane</location>
        <topology evidence="1">Multi-pass membrane protein</topology>
    </subcellularLocation>
</comment>
<dbReference type="InterPro" id="IPR051311">
    <property type="entry name" value="DedA_domain"/>
</dbReference>
<reference evidence="10 11" key="1">
    <citation type="submission" date="2018-09" db="EMBL/GenBank/DDBJ databases">
        <authorList>
            <person name="Li J."/>
        </authorList>
    </citation>
    <scope>NUCLEOTIDE SEQUENCE [LARGE SCALE GENOMIC DNA]</scope>
    <source>
        <strain evidence="10 11">2129</strain>
    </source>
</reference>
<evidence type="ECO:0000256" key="8">
    <source>
        <dbReference type="SAM" id="Phobius"/>
    </source>
</evidence>
<evidence type="ECO:0000256" key="1">
    <source>
        <dbReference type="ARBA" id="ARBA00004651"/>
    </source>
</evidence>
<dbReference type="PANTHER" id="PTHR42709">
    <property type="entry name" value="ALKALINE PHOSPHATASE LIKE PROTEIN"/>
    <property type="match status" value="1"/>
</dbReference>
<keyword evidence="11" id="KW-1185">Reference proteome</keyword>
<gene>
    <name evidence="10" type="ORF">D5R93_07890</name>
</gene>
<dbReference type="Proteomes" id="UP000273001">
    <property type="component" value="Chromosome"/>
</dbReference>
<evidence type="ECO:0000313" key="10">
    <source>
        <dbReference type="EMBL" id="AYD89964.1"/>
    </source>
</evidence>
<keyword evidence="5 8" id="KW-1133">Transmembrane helix</keyword>
<feature type="compositionally biased region" description="Polar residues" evidence="7">
    <location>
        <begin position="153"/>
        <end position="166"/>
    </location>
</feature>
<sequence>MMDRIHELPYPGIFLFFWCLAMMRSHTVYWVGRGVTAGTARSRWARVLESPVYVRAQAWSARWGVLAVPLSFLTVGLQSAIQLSAGVTRMPLHRYALATAVGALAWAGVYTTIGMAVLAAWYTSPAGRVVAVAAVCALAAVIMGRYRRARQSTVPATPTANSAATEQHNHSPAAPA</sequence>
<evidence type="ECO:0000256" key="6">
    <source>
        <dbReference type="ARBA" id="ARBA00023136"/>
    </source>
</evidence>
<dbReference type="PANTHER" id="PTHR42709:SF6">
    <property type="entry name" value="UNDECAPRENYL PHOSPHATE TRANSPORTER A"/>
    <property type="match status" value="1"/>
</dbReference>
<dbReference type="EMBL" id="CP032514">
    <property type="protein sequence ID" value="AYD89964.1"/>
    <property type="molecule type" value="Genomic_DNA"/>
</dbReference>
<accession>A0ABN5PPM9</accession>
<keyword evidence="6 8" id="KW-0472">Membrane</keyword>
<evidence type="ECO:0000256" key="2">
    <source>
        <dbReference type="ARBA" id="ARBA00010792"/>
    </source>
</evidence>
<organism evidence="10 11">
    <name type="scientific">Actinomyces lilanjuaniae</name>
    <dbReference type="NCBI Taxonomy" id="2321394"/>
    <lineage>
        <taxon>Bacteria</taxon>
        <taxon>Bacillati</taxon>
        <taxon>Actinomycetota</taxon>
        <taxon>Actinomycetes</taxon>
        <taxon>Actinomycetales</taxon>
        <taxon>Actinomycetaceae</taxon>
        <taxon>Actinomyces</taxon>
    </lineage>
</organism>
<name>A0ABN5PPM9_9ACTO</name>
<feature type="region of interest" description="Disordered" evidence="7">
    <location>
        <begin position="153"/>
        <end position="176"/>
    </location>
</feature>
<feature type="transmembrane region" description="Helical" evidence="8">
    <location>
        <begin position="12"/>
        <end position="32"/>
    </location>
</feature>
<evidence type="ECO:0000259" key="9">
    <source>
        <dbReference type="Pfam" id="PF09335"/>
    </source>
</evidence>
<protein>
    <recommendedName>
        <fullName evidence="9">VTT domain-containing protein</fullName>
    </recommendedName>
</protein>
<evidence type="ECO:0000313" key="11">
    <source>
        <dbReference type="Proteomes" id="UP000273001"/>
    </source>
</evidence>
<evidence type="ECO:0000256" key="7">
    <source>
        <dbReference type="SAM" id="MobiDB-lite"/>
    </source>
</evidence>
<keyword evidence="3" id="KW-1003">Cell membrane</keyword>
<comment type="similarity">
    <text evidence="2">Belongs to the DedA family.</text>
</comment>
<evidence type="ECO:0000256" key="3">
    <source>
        <dbReference type="ARBA" id="ARBA00022475"/>
    </source>
</evidence>
<keyword evidence="4 8" id="KW-0812">Transmembrane</keyword>
<dbReference type="InterPro" id="IPR032816">
    <property type="entry name" value="VTT_dom"/>
</dbReference>
<feature type="domain" description="VTT" evidence="9">
    <location>
        <begin position="15"/>
        <end position="114"/>
    </location>
</feature>
<proteinExistence type="inferred from homology"/>
<evidence type="ECO:0000256" key="5">
    <source>
        <dbReference type="ARBA" id="ARBA00022989"/>
    </source>
</evidence>